<proteinExistence type="predicted"/>
<dbReference type="AlphaFoldDB" id="A0A5R9PI09"/>
<feature type="transmembrane region" description="Helical" evidence="1">
    <location>
        <begin position="111"/>
        <end position="130"/>
    </location>
</feature>
<sequence length="177" mass="19217">MTFWLTLLGYQATWFAAVIGAGQGLWWPGVTAAGLFTLWRLSVSPHRLLEARLVVVALAVGLVLENLWVRSGLLDYAAAWPWAGSPAWILALWWAFALSIVPLLGYLHRRLLLAAVFGAIGGPLAYLGAARGWDVVQFASPQWHSLLALAAGWALAMPLLAWLARRGLQQDLHGGTA</sequence>
<dbReference type="STRING" id="1123377.GCA_000423885_02187"/>
<feature type="transmembrane region" description="Helical" evidence="1">
    <location>
        <begin position="12"/>
        <end position="39"/>
    </location>
</feature>
<accession>A0A5R9PI09</accession>
<evidence type="ECO:0000256" key="1">
    <source>
        <dbReference type="SAM" id="Phobius"/>
    </source>
</evidence>
<evidence type="ECO:0000313" key="3">
    <source>
        <dbReference type="Proteomes" id="UP000308508"/>
    </source>
</evidence>
<dbReference type="Pfam" id="PF11086">
    <property type="entry name" value="DUF2878"/>
    <property type="match status" value="1"/>
</dbReference>
<keyword evidence="1" id="KW-1133">Transmembrane helix</keyword>
<dbReference type="InterPro" id="IPR021306">
    <property type="entry name" value="DUF2878"/>
</dbReference>
<keyword evidence="1" id="KW-0812">Transmembrane</keyword>
<name>A0A5R9PI09_9GAMM</name>
<dbReference type="RefSeq" id="WP_138348659.1">
    <property type="nucleotide sequence ID" value="NZ_SROY01000002.1"/>
</dbReference>
<comment type="caution">
    <text evidence="2">The sequence shown here is derived from an EMBL/GenBank/DDBJ whole genome shotgun (WGS) entry which is preliminary data.</text>
</comment>
<dbReference type="EMBL" id="SROY01000002">
    <property type="protein sequence ID" value="TLX22388.1"/>
    <property type="molecule type" value="Genomic_DNA"/>
</dbReference>
<feature type="transmembrane region" description="Helical" evidence="1">
    <location>
        <begin position="81"/>
        <end position="104"/>
    </location>
</feature>
<evidence type="ECO:0000313" key="2">
    <source>
        <dbReference type="EMBL" id="TLX22388.1"/>
    </source>
</evidence>
<dbReference type="Proteomes" id="UP000308508">
    <property type="component" value="Unassembled WGS sequence"/>
</dbReference>
<protein>
    <submittedName>
        <fullName evidence="2">DUF2878 domain-containing protein</fullName>
    </submittedName>
</protein>
<feature type="transmembrane region" description="Helical" evidence="1">
    <location>
        <begin position="51"/>
        <end position="69"/>
    </location>
</feature>
<keyword evidence="1" id="KW-0472">Membrane</keyword>
<reference evidence="2 3" key="1">
    <citation type="submission" date="2019-04" db="EMBL/GenBank/DDBJ databases">
        <authorList>
            <person name="Grouzdev D.S."/>
            <person name="Nazina T.N."/>
        </authorList>
    </citation>
    <scope>NUCLEOTIDE SEQUENCE [LARGE SCALE GENOMIC DNA]</scope>
    <source>
        <strain evidence="2 3">SHC 3-19</strain>
    </source>
</reference>
<gene>
    <name evidence="2" type="ORF">E5S66_07730</name>
</gene>
<organism evidence="2 3">
    <name type="scientific">Thermomonas fusca</name>
    <dbReference type="NCBI Taxonomy" id="215690"/>
    <lineage>
        <taxon>Bacteria</taxon>
        <taxon>Pseudomonadati</taxon>
        <taxon>Pseudomonadota</taxon>
        <taxon>Gammaproteobacteria</taxon>
        <taxon>Lysobacterales</taxon>
        <taxon>Lysobacteraceae</taxon>
        <taxon>Thermomonas</taxon>
    </lineage>
</organism>
<feature type="transmembrane region" description="Helical" evidence="1">
    <location>
        <begin position="142"/>
        <end position="163"/>
    </location>
</feature>
<keyword evidence="3" id="KW-1185">Reference proteome</keyword>